<reference evidence="3" key="1">
    <citation type="submission" date="2017-05" db="EMBL/GenBank/DDBJ databases">
        <title>Streptomyces olivochromogenes NBRC 3561 whole genome shotgun sequence.</title>
        <authorList>
            <person name="Dohra H."/>
            <person name="Kodani S."/>
        </authorList>
    </citation>
    <scope>NUCLEOTIDE SEQUENCE [LARGE SCALE GENOMIC DNA]</scope>
    <source>
        <strain evidence="3">NBRC 3561</strain>
    </source>
</reference>
<feature type="region of interest" description="Disordered" evidence="1">
    <location>
        <begin position="50"/>
        <end position="78"/>
    </location>
</feature>
<evidence type="ECO:0000313" key="3">
    <source>
        <dbReference type="Proteomes" id="UP000217446"/>
    </source>
</evidence>
<comment type="caution">
    <text evidence="2">The sequence shown here is derived from an EMBL/GenBank/DDBJ whole genome shotgun (WGS) entry which is preliminary data.</text>
</comment>
<dbReference type="AlphaFoldDB" id="A0A250V7N2"/>
<evidence type="ECO:0000256" key="1">
    <source>
        <dbReference type="SAM" id="MobiDB-lite"/>
    </source>
</evidence>
<evidence type="ECO:0000313" key="2">
    <source>
        <dbReference type="EMBL" id="GAX50178.1"/>
    </source>
</evidence>
<accession>A0A250V7N2</accession>
<sequence>MGLFSRKGDDTPSNPEMAELGREYGIAKRHGDRKAMRRIAREVGANTVTDADAESFRQGQQAYENIPPVPRARRNRRR</sequence>
<dbReference type="EMBL" id="BDQI01000002">
    <property type="protein sequence ID" value="GAX50178.1"/>
    <property type="molecule type" value="Genomic_DNA"/>
</dbReference>
<dbReference type="STRING" id="1963.AQJ27_19215"/>
<feature type="compositionally biased region" description="Basic and acidic residues" evidence="1">
    <location>
        <begin position="1"/>
        <end position="10"/>
    </location>
</feature>
<protein>
    <submittedName>
        <fullName evidence="2">Uncharacterized protein</fullName>
    </submittedName>
</protein>
<dbReference type="RefSeq" id="WP_067370134.1">
    <property type="nucleotide sequence ID" value="NZ_BDQI01000002.1"/>
</dbReference>
<name>A0A250V7N2_STROL</name>
<organism evidence="2 3">
    <name type="scientific">Streptomyces olivochromogenes</name>
    <dbReference type="NCBI Taxonomy" id="1963"/>
    <lineage>
        <taxon>Bacteria</taxon>
        <taxon>Bacillati</taxon>
        <taxon>Actinomycetota</taxon>
        <taxon>Actinomycetes</taxon>
        <taxon>Kitasatosporales</taxon>
        <taxon>Streptomycetaceae</taxon>
        <taxon>Streptomyces</taxon>
    </lineage>
</organism>
<gene>
    <name evidence="2" type="ORF">SO3561_01675</name>
</gene>
<dbReference type="Proteomes" id="UP000217446">
    <property type="component" value="Unassembled WGS sequence"/>
</dbReference>
<keyword evidence="3" id="KW-1185">Reference proteome</keyword>
<proteinExistence type="predicted"/>
<feature type="region of interest" description="Disordered" evidence="1">
    <location>
        <begin position="1"/>
        <end position="21"/>
    </location>
</feature>